<dbReference type="NCBIfam" id="TIGR01571">
    <property type="entry name" value="A_thal_Cys_rich"/>
    <property type="match status" value="1"/>
</dbReference>
<feature type="region of interest" description="Disordered" evidence="1">
    <location>
        <begin position="199"/>
        <end position="247"/>
    </location>
</feature>
<dbReference type="InterPro" id="IPR006461">
    <property type="entry name" value="PLAC_motif_containing"/>
</dbReference>
<keyword evidence="3" id="KW-1185">Reference proteome</keyword>
<evidence type="ECO:0000313" key="2">
    <source>
        <dbReference type="EMBL" id="PMD17342.1"/>
    </source>
</evidence>
<dbReference type="OrthoDB" id="1045822at2759"/>
<evidence type="ECO:0000313" key="3">
    <source>
        <dbReference type="Proteomes" id="UP000235672"/>
    </source>
</evidence>
<evidence type="ECO:0008006" key="4">
    <source>
        <dbReference type="Google" id="ProtNLM"/>
    </source>
</evidence>
<sequence length="835" mass="91675">MAKLKKPDLQRQTSERLQARAATIIPVHRESIVGQTHTSTFPAHSGTITIDTDSHPNGSPEGRRSSGHQLPPQTDQWMTKFCAEPPGGDANTCCLGCWVPCVLYGKVNWMLNQKSRGEDINDWGCTKCCNSPCWAYWACGLIPIVGCHGVFDGAAAGWQRSQIRGTYGIEGSCIVDIVAGICCSSCVLMQNDREIRAREGDTHLQNNKKYRGPSRRSSRRSSVVTEQPKRKAQMVAPGLFKLPQSTSAAQPRRGLFELAPIADANVAAKGQGRQEKTRNKSLKVQPLKGNTAAAIKESAQEHQQPEKEQSKGKTPQRIQNPQQSEKTQSKRITNSLVGKSELAIVKRRNSVREVLPMVVVTEPEDTSLGRVDSQVLSQGEPSKTPGDQSSDRLSREHDLEKYSASDVSDEVDTPIHQETHLLADSTPVEEIQKRRVESTESHALSVCSPTIEPTSGTSIAVQQHTLADCSSSTSSMPKVQEISHAHDFANCQSTVLEYYEEGEKKVQPQNNSNRGRVRTASNAQVVKGVQEHFLEGCPTDGSASNPRTTNENQEHFLQFFPTGSSGSCDDAEREDAREGTAARFAPSSLNGMDGIREHLGENLVDISPKNSTPSFVLNTSQQLVPAGSPIVNFSPAMIRSDVQQKSRAIKYANRNENLSVTDSQRLEIGEIQRVKSAVHDLPSFTCSIVNLPVPTGCLHDLPRSKTLSRISRYNTLGEMTKVGRGVSSTLKRSLSYGGFTARESWTWIIGSGSDIRGVRPRLIQTIPDQKQTDRGQVKRKASENATEADHEESSRAAGYNAQNSLQVILRTIDEKKERGCGRDVKGKQKNRLEDV</sequence>
<feature type="compositionally biased region" description="Polar residues" evidence="1">
    <location>
        <begin position="38"/>
        <end position="57"/>
    </location>
</feature>
<feature type="region of interest" description="Disordered" evidence="1">
    <location>
        <begin position="768"/>
        <end position="800"/>
    </location>
</feature>
<feature type="region of interest" description="Disordered" evidence="1">
    <location>
        <begin position="365"/>
        <end position="411"/>
    </location>
</feature>
<feature type="region of interest" description="Disordered" evidence="1">
    <location>
        <begin position="38"/>
        <end position="70"/>
    </location>
</feature>
<dbReference type="PANTHER" id="PTHR15907">
    <property type="entry name" value="DUF614 FAMILY PROTEIN-RELATED"/>
    <property type="match status" value="1"/>
</dbReference>
<feature type="compositionally biased region" description="Polar residues" evidence="1">
    <location>
        <begin position="374"/>
        <end position="388"/>
    </location>
</feature>
<name>A0A2J6PTJ4_9HELO</name>
<feature type="compositionally biased region" description="Basic and acidic residues" evidence="1">
    <location>
        <begin position="389"/>
        <end position="403"/>
    </location>
</feature>
<dbReference type="Proteomes" id="UP000235672">
    <property type="component" value="Unassembled WGS sequence"/>
</dbReference>
<reference evidence="2 3" key="1">
    <citation type="submission" date="2016-05" db="EMBL/GenBank/DDBJ databases">
        <title>A degradative enzymes factory behind the ericoid mycorrhizal symbiosis.</title>
        <authorList>
            <consortium name="DOE Joint Genome Institute"/>
            <person name="Martino E."/>
            <person name="Morin E."/>
            <person name="Grelet G."/>
            <person name="Kuo A."/>
            <person name="Kohler A."/>
            <person name="Daghino S."/>
            <person name="Barry K."/>
            <person name="Choi C."/>
            <person name="Cichocki N."/>
            <person name="Clum A."/>
            <person name="Copeland A."/>
            <person name="Hainaut M."/>
            <person name="Haridas S."/>
            <person name="Labutti K."/>
            <person name="Lindquist E."/>
            <person name="Lipzen A."/>
            <person name="Khouja H.-R."/>
            <person name="Murat C."/>
            <person name="Ohm R."/>
            <person name="Olson A."/>
            <person name="Spatafora J."/>
            <person name="Veneault-Fourrey C."/>
            <person name="Henrissat B."/>
            <person name="Grigoriev I."/>
            <person name="Martin F."/>
            <person name="Perotto S."/>
        </authorList>
    </citation>
    <scope>NUCLEOTIDE SEQUENCE [LARGE SCALE GENOMIC DNA]</scope>
    <source>
        <strain evidence="2 3">UAMH 7357</strain>
    </source>
</reference>
<evidence type="ECO:0000256" key="1">
    <source>
        <dbReference type="SAM" id="MobiDB-lite"/>
    </source>
</evidence>
<feature type="region of interest" description="Disordered" evidence="1">
    <location>
        <begin position="267"/>
        <end position="334"/>
    </location>
</feature>
<protein>
    <recommendedName>
        <fullName evidence="4">PLAC8-domain-containing protein</fullName>
    </recommendedName>
</protein>
<feature type="compositionally biased region" description="Basic and acidic residues" evidence="1">
    <location>
        <begin position="770"/>
        <end position="794"/>
    </location>
</feature>
<organism evidence="2 3">
    <name type="scientific">Hyaloscypha hepaticicola</name>
    <dbReference type="NCBI Taxonomy" id="2082293"/>
    <lineage>
        <taxon>Eukaryota</taxon>
        <taxon>Fungi</taxon>
        <taxon>Dikarya</taxon>
        <taxon>Ascomycota</taxon>
        <taxon>Pezizomycotina</taxon>
        <taxon>Leotiomycetes</taxon>
        <taxon>Helotiales</taxon>
        <taxon>Hyaloscyphaceae</taxon>
        <taxon>Hyaloscypha</taxon>
    </lineage>
</organism>
<dbReference type="EMBL" id="KZ613500">
    <property type="protein sequence ID" value="PMD17342.1"/>
    <property type="molecule type" value="Genomic_DNA"/>
</dbReference>
<proteinExistence type="predicted"/>
<dbReference type="Pfam" id="PF04749">
    <property type="entry name" value="PLAC8"/>
    <property type="match status" value="1"/>
</dbReference>
<feature type="compositionally biased region" description="Basic residues" evidence="1">
    <location>
        <begin position="206"/>
        <end position="219"/>
    </location>
</feature>
<gene>
    <name evidence="2" type="ORF">NA56DRAFT_277157</name>
</gene>
<dbReference type="STRING" id="1745343.A0A2J6PTJ4"/>
<accession>A0A2J6PTJ4</accession>
<dbReference type="AlphaFoldDB" id="A0A2J6PTJ4"/>
<feature type="compositionally biased region" description="Basic and acidic residues" evidence="1">
    <location>
        <begin position="298"/>
        <end position="311"/>
    </location>
</feature>
<feature type="compositionally biased region" description="Polar residues" evidence="1">
    <location>
        <begin position="312"/>
        <end position="334"/>
    </location>
</feature>